<feature type="compositionally biased region" description="Basic and acidic residues" evidence="1">
    <location>
        <begin position="143"/>
        <end position="153"/>
    </location>
</feature>
<evidence type="ECO:0000313" key="3">
    <source>
        <dbReference type="EMBL" id="CAG6624626.1"/>
    </source>
</evidence>
<proteinExistence type="predicted"/>
<keyword evidence="2" id="KW-1133">Transmembrane helix</keyword>
<dbReference type="EMBL" id="HBUF01057716">
    <property type="protein sequence ID" value="CAG6624625.1"/>
    <property type="molecule type" value="Transcribed_RNA"/>
</dbReference>
<feature type="region of interest" description="Disordered" evidence="1">
    <location>
        <begin position="143"/>
        <end position="165"/>
    </location>
</feature>
<keyword evidence="2" id="KW-0812">Transmembrane</keyword>
<dbReference type="EMBL" id="HBUF01057717">
    <property type="protein sequence ID" value="CAG6624626.1"/>
    <property type="molecule type" value="Transcribed_RNA"/>
</dbReference>
<accession>A0A8D8MCA4</accession>
<protein>
    <submittedName>
        <fullName evidence="3">Uncharacterized protein</fullName>
    </submittedName>
</protein>
<keyword evidence="2" id="KW-0472">Membrane</keyword>
<reference evidence="3" key="1">
    <citation type="submission" date="2021-05" db="EMBL/GenBank/DDBJ databases">
        <authorList>
            <person name="Alioto T."/>
            <person name="Alioto T."/>
            <person name="Gomez Garrido J."/>
        </authorList>
    </citation>
    <scope>NUCLEOTIDE SEQUENCE</scope>
</reference>
<organism evidence="3">
    <name type="scientific">Cacopsylla melanoneura</name>
    <dbReference type="NCBI Taxonomy" id="428564"/>
    <lineage>
        <taxon>Eukaryota</taxon>
        <taxon>Metazoa</taxon>
        <taxon>Ecdysozoa</taxon>
        <taxon>Arthropoda</taxon>
        <taxon>Hexapoda</taxon>
        <taxon>Insecta</taxon>
        <taxon>Pterygota</taxon>
        <taxon>Neoptera</taxon>
        <taxon>Paraneoptera</taxon>
        <taxon>Hemiptera</taxon>
        <taxon>Sternorrhyncha</taxon>
        <taxon>Psylloidea</taxon>
        <taxon>Psyllidae</taxon>
        <taxon>Psyllinae</taxon>
        <taxon>Cacopsylla</taxon>
    </lineage>
</organism>
<dbReference type="AlphaFoldDB" id="A0A8D8MCA4"/>
<dbReference type="SUPFAM" id="SSF101447">
    <property type="entry name" value="Formin homology 2 domain (FH2 domain)"/>
    <property type="match status" value="1"/>
</dbReference>
<evidence type="ECO:0000256" key="2">
    <source>
        <dbReference type="SAM" id="Phobius"/>
    </source>
</evidence>
<feature type="transmembrane region" description="Helical" evidence="2">
    <location>
        <begin position="90"/>
        <end position="108"/>
    </location>
</feature>
<dbReference type="EMBL" id="HBUF01057715">
    <property type="protein sequence ID" value="CAG6624624.1"/>
    <property type="molecule type" value="Transcribed_RNA"/>
</dbReference>
<sequence length="165" mass="18979">MAIVTVHAIVTLISLAKSCFYATVKTLGHFFFFFLEPPPPPPGPTPPPPPKSGSGYATATATARVVSRYSRILEINKLNTLAGWHIGEKLLRLFSCINYYCIVLYMFLCDEYNRATVREHEQLRKQDRRDELEQGKIDDEKIKQWFHNEDKSSQDCFRVQKHSAE</sequence>
<evidence type="ECO:0000256" key="1">
    <source>
        <dbReference type="SAM" id="MobiDB-lite"/>
    </source>
</evidence>
<name>A0A8D8MCA4_9HEMI</name>